<gene>
    <name evidence="2" type="ORF">LCGC14_0945370</name>
</gene>
<keyword evidence="1" id="KW-0472">Membrane</keyword>
<dbReference type="EMBL" id="LAZR01003332">
    <property type="protein sequence ID" value="KKN19465.1"/>
    <property type="molecule type" value="Genomic_DNA"/>
</dbReference>
<sequence>MLVLILGIFLISLVTPVQQTLGTFKSGECVNFIQICDNCTYNNISAVLYPNSTVALSNIAMTKDDTYYNYSFCSTSTLGNYIVNGFGDLDGVKTSWSYDFDITSSGFKQTTSEALGSSMYLILIISLIMMFSYIGFRLTNSDELWVFGIFLIFIALILLIYVTYLNMFYYKFYIGSLNTSLIPSIIFGFLLFSITAGLITAALLLLKRIPKYIGKLFKGVVDKEDGWDENAFD</sequence>
<evidence type="ECO:0000256" key="1">
    <source>
        <dbReference type="SAM" id="Phobius"/>
    </source>
</evidence>
<keyword evidence="1" id="KW-0812">Transmembrane</keyword>
<comment type="caution">
    <text evidence="2">The sequence shown here is derived from an EMBL/GenBank/DDBJ whole genome shotgun (WGS) entry which is preliminary data.</text>
</comment>
<proteinExistence type="predicted"/>
<reference evidence="2" key="1">
    <citation type="journal article" date="2015" name="Nature">
        <title>Complex archaea that bridge the gap between prokaryotes and eukaryotes.</title>
        <authorList>
            <person name="Spang A."/>
            <person name="Saw J.H."/>
            <person name="Jorgensen S.L."/>
            <person name="Zaremba-Niedzwiedzka K."/>
            <person name="Martijn J."/>
            <person name="Lind A.E."/>
            <person name="van Eijk R."/>
            <person name="Schleper C."/>
            <person name="Guy L."/>
            <person name="Ettema T.J."/>
        </authorList>
    </citation>
    <scope>NUCLEOTIDE SEQUENCE</scope>
</reference>
<feature type="transmembrane region" description="Helical" evidence="1">
    <location>
        <begin position="184"/>
        <end position="206"/>
    </location>
</feature>
<accession>A0A0F9NIV8</accession>
<name>A0A0F9NIV8_9ZZZZ</name>
<feature type="transmembrane region" description="Helical" evidence="1">
    <location>
        <begin position="118"/>
        <end position="136"/>
    </location>
</feature>
<dbReference type="AlphaFoldDB" id="A0A0F9NIV8"/>
<feature type="transmembrane region" description="Helical" evidence="1">
    <location>
        <begin position="143"/>
        <end position="164"/>
    </location>
</feature>
<keyword evidence="1" id="KW-1133">Transmembrane helix</keyword>
<evidence type="ECO:0000313" key="2">
    <source>
        <dbReference type="EMBL" id="KKN19465.1"/>
    </source>
</evidence>
<protein>
    <submittedName>
        <fullName evidence="2">Uncharacterized protein</fullName>
    </submittedName>
</protein>
<organism evidence="2">
    <name type="scientific">marine sediment metagenome</name>
    <dbReference type="NCBI Taxonomy" id="412755"/>
    <lineage>
        <taxon>unclassified sequences</taxon>
        <taxon>metagenomes</taxon>
        <taxon>ecological metagenomes</taxon>
    </lineage>
</organism>